<name>T1AEH1_9ZZZZ</name>
<reference evidence="1" key="2">
    <citation type="journal article" date="2014" name="ISME J.">
        <title>Microbial stratification in low pH oxic and suboxic macroscopic growths along an acid mine drainage.</title>
        <authorList>
            <person name="Mendez-Garcia C."/>
            <person name="Mesa V."/>
            <person name="Sprenger R.R."/>
            <person name="Richter M."/>
            <person name="Diez M.S."/>
            <person name="Solano J."/>
            <person name="Bargiela R."/>
            <person name="Golyshina O.V."/>
            <person name="Manteca A."/>
            <person name="Ramos J.L."/>
            <person name="Gallego J.R."/>
            <person name="Llorente I."/>
            <person name="Martins Dos Santos V.A."/>
            <person name="Jensen O.N."/>
            <person name="Pelaez A.I."/>
            <person name="Sanchez J."/>
            <person name="Ferrer M."/>
        </authorList>
    </citation>
    <scope>NUCLEOTIDE SEQUENCE</scope>
</reference>
<reference evidence="1" key="1">
    <citation type="submission" date="2013-08" db="EMBL/GenBank/DDBJ databases">
        <authorList>
            <person name="Mendez C."/>
            <person name="Richter M."/>
            <person name="Ferrer M."/>
            <person name="Sanchez J."/>
        </authorList>
    </citation>
    <scope>NUCLEOTIDE SEQUENCE</scope>
</reference>
<dbReference type="InterPro" id="IPR008323">
    <property type="entry name" value="UCP033563"/>
</dbReference>
<dbReference type="AlphaFoldDB" id="T1AEH1"/>
<sequence length="294" mass="33094">RIGVVSLVRVYPDDGSIKPHEMTFEGPRKNREEVMSGLGLIPEPIFLISPGNALMNALARSIDKAREIYNFYQPRDVENTVFLLDSGKEMRDIMASVSGRIAIVADGHHRLAAIKELAKRYHGGWEYAMTYIASSDDPALFISGIHRIVTLYQKKADVIGSLRKIVTVKEEKTWNPGKGIFLYSGGRFYSISIKADDTTHQNEYINDPGLFVRRTILEEACGMNKEEVEAGTIYSHDPDYAIKMVDDHRASMAILMPDWDKKVFTEVVSSGRILSQKSTFFYPKPPSGIAIYRP</sequence>
<proteinExistence type="predicted"/>
<feature type="non-terminal residue" evidence="1">
    <location>
        <position position="294"/>
    </location>
</feature>
<feature type="non-terminal residue" evidence="1">
    <location>
        <position position="1"/>
    </location>
</feature>
<comment type="caution">
    <text evidence="1">The sequence shown here is derived from an EMBL/GenBank/DDBJ whole genome shotgun (WGS) entry which is preliminary data.</text>
</comment>
<dbReference type="PANTHER" id="PTHR36454">
    <property type="entry name" value="LMO2823 PROTEIN"/>
    <property type="match status" value="1"/>
</dbReference>
<protein>
    <submittedName>
        <fullName evidence="1">Uncharacterized conserved protein UCP033563</fullName>
    </submittedName>
</protein>
<evidence type="ECO:0000313" key="1">
    <source>
        <dbReference type="EMBL" id="EQD40305.1"/>
    </source>
</evidence>
<dbReference type="EMBL" id="AUZY01009954">
    <property type="protein sequence ID" value="EQD40305.1"/>
    <property type="molecule type" value="Genomic_DNA"/>
</dbReference>
<dbReference type="PANTHER" id="PTHR36454:SF1">
    <property type="entry name" value="DUF1015 DOMAIN-CONTAINING PROTEIN"/>
    <property type="match status" value="1"/>
</dbReference>
<accession>T1AEH1</accession>
<gene>
    <name evidence="1" type="ORF">B1B_14969</name>
</gene>
<dbReference type="Pfam" id="PF06245">
    <property type="entry name" value="DUF1015"/>
    <property type="match status" value="1"/>
</dbReference>
<organism evidence="1">
    <name type="scientific">mine drainage metagenome</name>
    <dbReference type="NCBI Taxonomy" id="410659"/>
    <lineage>
        <taxon>unclassified sequences</taxon>
        <taxon>metagenomes</taxon>
        <taxon>ecological metagenomes</taxon>
    </lineage>
</organism>